<dbReference type="InterPro" id="IPR058541">
    <property type="entry name" value="Ig_TPPC8_1st"/>
</dbReference>
<dbReference type="FunCoup" id="A0A7R8UJA7">
    <property type="interactions" value="2156"/>
</dbReference>
<dbReference type="PANTHER" id="PTHR12975">
    <property type="entry name" value="TRANSPORT PROTEIN TRAPP"/>
    <property type="match status" value="1"/>
</dbReference>
<accession>A0A7R8UJA7</accession>
<dbReference type="Pfam" id="PF24544">
    <property type="entry name" value="Ig_TPPC8_2nd"/>
    <property type="match status" value="1"/>
</dbReference>
<dbReference type="Proteomes" id="UP000594454">
    <property type="component" value="Chromosome 2"/>
</dbReference>
<proteinExistence type="predicted"/>
<dbReference type="EMBL" id="LR899010">
    <property type="protein sequence ID" value="CAD7081905.1"/>
    <property type="molecule type" value="Genomic_DNA"/>
</dbReference>
<dbReference type="InParanoid" id="A0A7R8UJA7"/>
<organism evidence="5 6">
    <name type="scientific">Hermetia illucens</name>
    <name type="common">Black soldier fly</name>
    <dbReference type="NCBI Taxonomy" id="343691"/>
    <lineage>
        <taxon>Eukaryota</taxon>
        <taxon>Metazoa</taxon>
        <taxon>Ecdysozoa</taxon>
        <taxon>Arthropoda</taxon>
        <taxon>Hexapoda</taxon>
        <taxon>Insecta</taxon>
        <taxon>Pterygota</taxon>
        <taxon>Neoptera</taxon>
        <taxon>Endopterygota</taxon>
        <taxon>Diptera</taxon>
        <taxon>Brachycera</taxon>
        <taxon>Stratiomyomorpha</taxon>
        <taxon>Stratiomyidae</taxon>
        <taxon>Hermetiinae</taxon>
        <taxon>Hermetia</taxon>
    </lineage>
</organism>
<dbReference type="Pfam" id="PF24546">
    <property type="entry name" value="Ig_TPPC8_3rd"/>
    <property type="match status" value="1"/>
</dbReference>
<evidence type="ECO:0000313" key="5">
    <source>
        <dbReference type="EMBL" id="CAD7081905.1"/>
    </source>
</evidence>
<evidence type="ECO:0000259" key="2">
    <source>
        <dbReference type="Pfam" id="PF24544"/>
    </source>
</evidence>
<name>A0A7R8UJA7_HERIL</name>
<dbReference type="PANTHER" id="PTHR12975:SF6">
    <property type="entry name" value="TRAFFICKING PROTEIN PARTICLE COMPLEX SUBUNIT 8"/>
    <property type="match status" value="1"/>
</dbReference>
<dbReference type="OMA" id="HEINMLF"/>
<feature type="region of interest" description="Disordered" evidence="1">
    <location>
        <begin position="250"/>
        <end position="272"/>
    </location>
</feature>
<dbReference type="GO" id="GO:1990072">
    <property type="term" value="C:TRAPPIII protein complex"/>
    <property type="evidence" value="ECO:0007669"/>
    <property type="project" value="TreeGrafter"/>
</dbReference>
<dbReference type="InterPro" id="IPR058538">
    <property type="entry name" value="Ig_TPPC8_2nd"/>
</dbReference>
<evidence type="ECO:0008006" key="7">
    <source>
        <dbReference type="Google" id="ProtNLM"/>
    </source>
</evidence>
<feature type="domain" description="TPPC8 first Ig-like" evidence="3">
    <location>
        <begin position="702"/>
        <end position="905"/>
    </location>
</feature>
<gene>
    <name evidence="5" type="ORF">HERILL_LOCUS4987</name>
</gene>
<feature type="domain" description="TPPC8 third Ig-like" evidence="4">
    <location>
        <begin position="1030"/>
        <end position="1222"/>
    </location>
</feature>
<protein>
    <recommendedName>
        <fullName evidence="7">Trafficking protein particle complex subunit 8</fullName>
    </recommendedName>
</protein>
<dbReference type="Pfam" id="PF12739">
    <property type="entry name" value="TRAPPC-Trs85"/>
    <property type="match status" value="1"/>
</dbReference>
<dbReference type="OrthoDB" id="203724at2759"/>
<feature type="domain" description="TPPC8 second Ig-like" evidence="2">
    <location>
        <begin position="906"/>
        <end position="1027"/>
    </location>
</feature>
<reference evidence="5 6" key="1">
    <citation type="submission" date="2020-11" db="EMBL/GenBank/DDBJ databases">
        <authorList>
            <person name="Wallbank WR R."/>
            <person name="Pardo Diaz C."/>
            <person name="Kozak K."/>
            <person name="Martin S."/>
            <person name="Jiggins C."/>
            <person name="Moest M."/>
            <person name="Warren A I."/>
            <person name="Generalovic N T."/>
            <person name="Byers J.R.P. K."/>
            <person name="Montejo-Kovacevich G."/>
            <person name="Yen C E."/>
        </authorList>
    </citation>
    <scope>NUCLEOTIDE SEQUENCE [LARGE SCALE GENOMIC DNA]</scope>
</reference>
<keyword evidence="6" id="KW-1185">Reference proteome</keyword>
<evidence type="ECO:0000259" key="3">
    <source>
        <dbReference type="Pfam" id="PF24545"/>
    </source>
</evidence>
<dbReference type="InterPro" id="IPR058540">
    <property type="entry name" value="Ig_TPPC8_3rd"/>
</dbReference>
<evidence type="ECO:0000259" key="4">
    <source>
        <dbReference type="Pfam" id="PF24546"/>
    </source>
</evidence>
<evidence type="ECO:0000313" key="6">
    <source>
        <dbReference type="Proteomes" id="UP000594454"/>
    </source>
</evidence>
<dbReference type="Pfam" id="PF24545">
    <property type="entry name" value="Ig_TPPC8_1st"/>
    <property type="match status" value="1"/>
</dbReference>
<evidence type="ECO:0000256" key="1">
    <source>
        <dbReference type="SAM" id="MobiDB-lite"/>
    </source>
</evidence>
<feature type="compositionally biased region" description="Polar residues" evidence="1">
    <location>
        <begin position="253"/>
        <end position="272"/>
    </location>
</feature>
<sequence length="1302" mass="146548">MIHLTGQNYGSREIIQNVFSPMVAVMSSPQADEMCYRNNLSFVEMLQPFCKLSNDAHFRDTTGTSVSVKGLRLNICDVNWRPPQTVLARKMLNEAVSNGFCDKQKVINIGGTLDIEVPFNEPWFENWRETFLTVQFPSDHEFTRHFLSCLIVLATSDPNILDTANQLTKKVQMLQTVTPQKLPKWFSNEVLNTYVLLHDGSLSDISTAQQSFELLKSTFGENKCFLVQINSVSGNPTECPDPWIRYIKRQPKSEPQSDQGSTPKTPQDMSGVTSMPAVQMSILEASQAEAESFVHPLSPVQEQATEAIHSKYSTSSESINSQHLNPNVWASEIDVDAPHGMFLTSTDVENLRHFVQDYTVRALIPFVEKLVGNLNDMITNKKGVSKSLLSATKRWFVTNKPGAGTSMQNAVIYTAESAELQTRKLGDLYFMFGHYNLAFQAYHQAKRDFNADSAWQYYAGALEMAALAAFMMGTANRKTYDYMEDAIVCYLTVCKLPQFATRATLLSIECLKPVKLYGEAAKQLIRMTSEDSDLRSALLLEQAAYCFLLSQPSMHRKYAFHIVLSGNRYSRAGQRKHAFRCYQQAYQVFYERGWSLAEDHIQYTIGKQAVTLKKLDVASNALAHLLRPTSLQNTVQQAAFLREYIATQKELIKRNPDIGLLDISLPKVVQKSIRVLVTSHPPLANPHFVPATNINVNSNLKDEFKWQKLEEMVVQAASSKPIVFKPSRCLFTSENPTTDNPLCIHGEPVEISVTVANTIKPSITFSDINIVWEFNTDDGGVISNKILFEKECTEKEKEDISSAIIANAIQEIHLNEHEERTIHFKLTPKLIGKLKIIGIVGRTSATNEPGSLLGCLRFEAQLIKSTEKAYAADRSIQFDNKLNIEILPPAPSLHVSFSQVPTDVLIGEIIPVTLSLRNAGNAFIDSIFLGCDNPRYMTISNGGAELPLSILRDFKDLTNENLSKDKETRKQHVYKVKGDNESPLKPQGTISVPIWIQAPYSKGKFSLRVLIYYGTPAGYPKIRHRLVRHEWDFNVHDSLQVAANCIISNVVTNELAVEIDLKNLNQVHHPFMTEIALSSIHLYCPKYKLAPQKLIYINEMEVTSSAFGDKTMKSTKSMGLRCGLVESAAENASNPLQYITSRISSIETGSKPTPEKLPPPGRMYSFLLKNETKYLTPSTTNEEFNNIVSTVDPHMTMIITWKASISDPTSASRISFGQHFVQLRNLYEQVLCPETADYRIKTYLGDHQNYYKIYEYQGSLSNEIDDDDDQWEFNNNFVGKRCLLEDETFHGGKVVAEGSKAY</sequence>
<dbReference type="InterPro" id="IPR024420">
    <property type="entry name" value="TRAPP_III_complex_Trs85"/>
</dbReference>